<organism evidence="4 5">
    <name type="scientific">Thalictrum thalictroides</name>
    <name type="common">Rue-anemone</name>
    <name type="synonym">Anemone thalictroides</name>
    <dbReference type="NCBI Taxonomy" id="46969"/>
    <lineage>
        <taxon>Eukaryota</taxon>
        <taxon>Viridiplantae</taxon>
        <taxon>Streptophyta</taxon>
        <taxon>Embryophyta</taxon>
        <taxon>Tracheophyta</taxon>
        <taxon>Spermatophyta</taxon>
        <taxon>Magnoliopsida</taxon>
        <taxon>Ranunculales</taxon>
        <taxon>Ranunculaceae</taxon>
        <taxon>Thalictroideae</taxon>
        <taxon>Thalictrum</taxon>
    </lineage>
</organism>
<feature type="signal peptide" evidence="2">
    <location>
        <begin position="1"/>
        <end position="26"/>
    </location>
</feature>
<evidence type="ECO:0000256" key="2">
    <source>
        <dbReference type="SAM" id="SignalP"/>
    </source>
</evidence>
<comment type="caution">
    <text evidence="4">The sequence shown here is derived from an EMBL/GenBank/DDBJ whole genome shotgun (WGS) entry which is preliminary data.</text>
</comment>
<dbReference type="Gene3D" id="2.60.120.10">
    <property type="entry name" value="Jelly Rolls"/>
    <property type="match status" value="2"/>
</dbReference>
<evidence type="ECO:0000313" key="4">
    <source>
        <dbReference type="EMBL" id="KAF5193764.1"/>
    </source>
</evidence>
<dbReference type="Proteomes" id="UP000554482">
    <property type="component" value="Unassembled WGS sequence"/>
</dbReference>
<dbReference type="SUPFAM" id="SSF51182">
    <property type="entry name" value="RmlC-like cupins"/>
    <property type="match status" value="2"/>
</dbReference>
<gene>
    <name evidence="4" type="ORF">FRX31_016646</name>
</gene>
<dbReference type="InterPro" id="IPR014710">
    <property type="entry name" value="RmlC-like_jellyroll"/>
</dbReference>
<dbReference type="InterPro" id="IPR006045">
    <property type="entry name" value="Cupin_1"/>
</dbReference>
<dbReference type="AlphaFoldDB" id="A0A7J6W8P1"/>
<dbReference type="Pfam" id="PF00190">
    <property type="entry name" value="Cupin_1"/>
    <property type="match status" value="1"/>
</dbReference>
<dbReference type="CDD" id="cd02244">
    <property type="entry name" value="cupin_7S_vicilin-like_N"/>
    <property type="match status" value="1"/>
</dbReference>
<dbReference type="InterPro" id="IPR050253">
    <property type="entry name" value="Seed_Storage-Functional"/>
</dbReference>
<keyword evidence="5" id="KW-1185">Reference proteome</keyword>
<keyword evidence="2" id="KW-0732">Signal</keyword>
<dbReference type="PANTHER" id="PTHR31189:SF7">
    <property type="entry name" value="OS03G0197300 PROTEIN"/>
    <property type="match status" value="1"/>
</dbReference>
<protein>
    <submittedName>
        <fullName evidence="4">Vicilin-like seed storage protein</fullName>
    </submittedName>
</protein>
<feature type="chain" id="PRO_5029624808" evidence="2">
    <location>
        <begin position="27"/>
        <end position="599"/>
    </location>
</feature>
<dbReference type="SMART" id="SM00835">
    <property type="entry name" value="Cupin_1"/>
    <property type="match status" value="1"/>
</dbReference>
<feature type="compositionally biased region" description="Basic and acidic residues" evidence="1">
    <location>
        <begin position="430"/>
        <end position="592"/>
    </location>
</feature>
<name>A0A7J6W8P1_THATH</name>
<feature type="region of interest" description="Disordered" evidence="1">
    <location>
        <begin position="423"/>
        <end position="599"/>
    </location>
</feature>
<proteinExistence type="predicted"/>
<accession>A0A7J6W8P1</accession>
<sequence>MLKNNITCFSFFLLLEVLFISNCVIATTNLEKDVSKVVGPLVQKEKRHAIAHTEYGQISAVEISDGIKGPYQLQFITLEPNSLFLPVLLHADMVFYVQTGSGSFSWVDDSERNQIDVKKGVIYRIRTGSVFFIKSSLEFEREKLRICAIFTNPHNIEYSHQFYSEPYIMVSELITGFDKKVLQAAFQVSAEVIDNLTRTSKPPPIVHAPSKNTTDQSDWTTQIFEALTGVGSYEFENKKKKSTKTFNILDKKPDFQNCNGWSKTVNRKDMKALKGSDIGVFMVNLTQGSMMGPHWNPRASEIAVVLHGQGMVRVVCSSMGSVPECKNMRFRVKEGDVFAVPRFHPMAQMAYNNDTFVFMGFSTMGRQNYPQFLTGKSSVLQTLDRDVLAISFNVPNVTIDQLLSSQADSIILECLSCAEEEEMRMEEDIEREKQEEAQKKKEEEAQRRQEEEEAARKQEEDRRRQEEEAARKKQEEDRRRQEEEAARKQTEEARRQQEEEAARKEEEEEAARKEEEDRRRQEEEAARKEEEDRRRQEEEQAARKAAEEQQREEEARRQQEQEEVARRQQEQEEAARRQEEEREREGRGEHGGTWKIFNS</sequence>
<dbReference type="CDD" id="cd02245">
    <property type="entry name" value="cupin_7S_vicilin-like_C"/>
    <property type="match status" value="1"/>
</dbReference>
<dbReference type="EMBL" id="JABWDY010019658">
    <property type="protein sequence ID" value="KAF5193764.1"/>
    <property type="molecule type" value="Genomic_DNA"/>
</dbReference>
<evidence type="ECO:0000313" key="5">
    <source>
        <dbReference type="Proteomes" id="UP000554482"/>
    </source>
</evidence>
<feature type="domain" description="Cupin type-1" evidence="3">
    <location>
        <begin position="246"/>
        <end position="400"/>
    </location>
</feature>
<dbReference type="OrthoDB" id="1932894at2759"/>
<evidence type="ECO:0000256" key="1">
    <source>
        <dbReference type="SAM" id="MobiDB-lite"/>
    </source>
</evidence>
<dbReference type="InterPro" id="IPR011051">
    <property type="entry name" value="RmlC_Cupin_sf"/>
</dbReference>
<reference evidence="4 5" key="1">
    <citation type="submission" date="2020-06" db="EMBL/GenBank/DDBJ databases">
        <title>Transcriptomic and genomic resources for Thalictrum thalictroides and T. hernandezii: Facilitating candidate gene discovery in an emerging model plant lineage.</title>
        <authorList>
            <person name="Arias T."/>
            <person name="Riano-Pachon D.M."/>
            <person name="Di Stilio V.S."/>
        </authorList>
    </citation>
    <scope>NUCLEOTIDE SEQUENCE [LARGE SCALE GENOMIC DNA]</scope>
    <source>
        <strain evidence="5">cv. WT478/WT964</strain>
        <tissue evidence="4">Leaves</tissue>
    </source>
</reference>
<dbReference type="PANTHER" id="PTHR31189">
    <property type="entry name" value="OS03G0336100 PROTEIN-RELATED"/>
    <property type="match status" value="1"/>
</dbReference>
<evidence type="ECO:0000259" key="3">
    <source>
        <dbReference type="SMART" id="SM00835"/>
    </source>
</evidence>